<keyword evidence="2" id="KW-1185">Reference proteome</keyword>
<dbReference type="EMBL" id="JAHRIP010086428">
    <property type="protein sequence ID" value="MEQ2315310.1"/>
    <property type="molecule type" value="Genomic_DNA"/>
</dbReference>
<evidence type="ECO:0000313" key="2">
    <source>
        <dbReference type="Proteomes" id="UP001469553"/>
    </source>
</evidence>
<evidence type="ECO:0000313" key="1">
    <source>
        <dbReference type="EMBL" id="MEQ2315310.1"/>
    </source>
</evidence>
<accession>A0ABV1AA95</accession>
<sequence length="173" mass="19863">MTKNKYFLAGKLSHGQSYMMDLALGDFKTLYQMCGKRADVPAQLPELPVDSSIQQNIEKVWNCASSNPLQQLKEDLGDWVASSGMPGIYRAKMEELPSLCSTVVEHYVFHRLASIVNQYKSGFNSCGGFWQVVERHCMQFLPVYKHRGEIWKELHTVSFHHKMESCWKQLQGD</sequence>
<organism evidence="1 2">
    <name type="scientific">Ameca splendens</name>
    <dbReference type="NCBI Taxonomy" id="208324"/>
    <lineage>
        <taxon>Eukaryota</taxon>
        <taxon>Metazoa</taxon>
        <taxon>Chordata</taxon>
        <taxon>Craniata</taxon>
        <taxon>Vertebrata</taxon>
        <taxon>Euteleostomi</taxon>
        <taxon>Actinopterygii</taxon>
        <taxon>Neopterygii</taxon>
        <taxon>Teleostei</taxon>
        <taxon>Neoteleostei</taxon>
        <taxon>Acanthomorphata</taxon>
        <taxon>Ovalentaria</taxon>
        <taxon>Atherinomorphae</taxon>
        <taxon>Cyprinodontiformes</taxon>
        <taxon>Goodeidae</taxon>
        <taxon>Ameca</taxon>
    </lineage>
</organism>
<reference evidence="1 2" key="1">
    <citation type="submission" date="2021-06" db="EMBL/GenBank/DDBJ databases">
        <authorList>
            <person name="Palmer J.M."/>
        </authorList>
    </citation>
    <scope>NUCLEOTIDE SEQUENCE [LARGE SCALE GENOMIC DNA]</scope>
    <source>
        <strain evidence="1 2">AS_MEX2019</strain>
        <tissue evidence="1">Muscle</tissue>
    </source>
</reference>
<name>A0ABV1AA95_9TELE</name>
<protein>
    <submittedName>
        <fullName evidence="1">Uncharacterized protein</fullName>
    </submittedName>
</protein>
<gene>
    <name evidence="1" type="ORF">AMECASPLE_021027</name>
</gene>
<comment type="caution">
    <text evidence="1">The sequence shown here is derived from an EMBL/GenBank/DDBJ whole genome shotgun (WGS) entry which is preliminary data.</text>
</comment>
<dbReference type="Proteomes" id="UP001469553">
    <property type="component" value="Unassembled WGS sequence"/>
</dbReference>
<proteinExistence type="predicted"/>